<evidence type="ECO:0000313" key="1">
    <source>
        <dbReference type="EMBL" id="CAG8697903.1"/>
    </source>
</evidence>
<comment type="caution">
    <text evidence="1">The sequence shown here is derived from an EMBL/GenBank/DDBJ whole genome shotgun (WGS) entry which is preliminary data.</text>
</comment>
<evidence type="ECO:0000313" key="2">
    <source>
        <dbReference type="Proteomes" id="UP000789860"/>
    </source>
</evidence>
<gene>
    <name evidence="1" type="ORF">SCALOS_LOCUS10382</name>
</gene>
<feature type="non-terminal residue" evidence="1">
    <location>
        <position position="210"/>
    </location>
</feature>
<accession>A0ACA9P8N9</accession>
<dbReference type="EMBL" id="CAJVPM010038353">
    <property type="protein sequence ID" value="CAG8697903.1"/>
    <property type="molecule type" value="Genomic_DNA"/>
</dbReference>
<organism evidence="1 2">
    <name type="scientific">Scutellospora calospora</name>
    <dbReference type="NCBI Taxonomy" id="85575"/>
    <lineage>
        <taxon>Eukaryota</taxon>
        <taxon>Fungi</taxon>
        <taxon>Fungi incertae sedis</taxon>
        <taxon>Mucoromycota</taxon>
        <taxon>Glomeromycotina</taxon>
        <taxon>Glomeromycetes</taxon>
        <taxon>Diversisporales</taxon>
        <taxon>Gigasporaceae</taxon>
        <taxon>Scutellospora</taxon>
    </lineage>
</organism>
<feature type="non-terminal residue" evidence="1">
    <location>
        <position position="1"/>
    </location>
</feature>
<name>A0ACA9P8N9_9GLOM</name>
<protein>
    <submittedName>
        <fullName evidence="1">9733_t:CDS:1</fullName>
    </submittedName>
</protein>
<proteinExistence type="predicted"/>
<reference evidence="1" key="1">
    <citation type="submission" date="2021-06" db="EMBL/GenBank/DDBJ databases">
        <authorList>
            <person name="Kallberg Y."/>
            <person name="Tangrot J."/>
            <person name="Rosling A."/>
        </authorList>
    </citation>
    <scope>NUCLEOTIDE SEQUENCE</scope>
    <source>
        <strain evidence="1">AU212A</strain>
    </source>
</reference>
<dbReference type="Proteomes" id="UP000789860">
    <property type="component" value="Unassembled WGS sequence"/>
</dbReference>
<keyword evidence="2" id="KW-1185">Reference proteome</keyword>
<sequence length="210" mass="23661">ITDILTSLCTIYKLGQRQTLLPTLESVWPCLNLLEENQLFVNNALVRKMSVKLAQRIGLRYLKPKVASWRYQRGSRSLKDNLEGFSKLTTIDPSNVHQSLKDKDEDEDEVPEQLEEIIEILLNGLRNKDTVVRWSAAKGIGQIAQRLPQELADDVIGSLFGLFSENTYTHNGVLEFSAVSDHTWHGVCLAIAELARRGLLLPERLSPGLI</sequence>